<dbReference type="InterPro" id="IPR003593">
    <property type="entry name" value="AAA+_ATPase"/>
</dbReference>
<proteinExistence type="predicted"/>
<dbReference type="Proteomes" id="UP000295163">
    <property type="component" value="Unassembled WGS sequence"/>
</dbReference>
<protein>
    <submittedName>
        <fullName evidence="12">ABC transporter ATP-binding protein</fullName>
    </submittedName>
</protein>
<dbReference type="Gene3D" id="3.40.50.300">
    <property type="entry name" value="P-loop containing nucleotide triphosphate hydrolases"/>
    <property type="match status" value="1"/>
</dbReference>
<evidence type="ECO:0000259" key="11">
    <source>
        <dbReference type="PROSITE" id="PS50893"/>
    </source>
</evidence>
<evidence type="ECO:0000256" key="7">
    <source>
        <dbReference type="ARBA" id="ARBA00023004"/>
    </source>
</evidence>
<dbReference type="InterPro" id="IPR027417">
    <property type="entry name" value="P-loop_NTPase"/>
</dbReference>
<dbReference type="InterPro" id="IPR051535">
    <property type="entry name" value="Siderophore_ABC-ATPase"/>
</dbReference>
<evidence type="ECO:0000256" key="9">
    <source>
        <dbReference type="ARBA" id="ARBA00023136"/>
    </source>
</evidence>
<evidence type="ECO:0000256" key="6">
    <source>
        <dbReference type="ARBA" id="ARBA00022840"/>
    </source>
</evidence>
<evidence type="ECO:0000256" key="10">
    <source>
        <dbReference type="SAM" id="MobiDB-lite"/>
    </source>
</evidence>
<evidence type="ECO:0000256" key="3">
    <source>
        <dbReference type="ARBA" id="ARBA00022475"/>
    </source>
</evidence>
<dbReference type="GO" id="GO:0016887">
    <property type="term" value="F:ATP hydrolysis activity"/>
    <property type="evidence" value="ECO:0007669"/>
    <property type="project" value="InterPro"/>
</dbReference>
<evidence type="ECO:0000256" key="8">
    <source>
        <dbReference type="ARBA" id="ARBA00023065"/>
    </source>
</evidence>
<dbReference type="Pfam" id="PF00005">
    <property type="entry name" value="ABC_tran"/>
    <property type="match status" value="1"/>
</dbReference>
<dbReference type="GO" id="GO:0005886">
    <property type="term" value="C:plasma membrane"/>
    <property type="evidence" value="ECO:0007669"/>
    <property type="project" value="UniProtKB-SubCell"/>
</dbReference>
<feature type="compositionally biased region" description="Basic and acidic residues" evidence="10">
    <location>
        <begin position="1"/>
        <end position="17"/>
    </location>
</feature>
<dbReference type="AlphaFoldDB" id="A0A4R5YCW1"/>
<evidence type="ECO:0000256" key="5">
    <source>
        <dbReference type="ARBA" id="ARBA00022741"/>
    </source>
</evidence>
<dbReference type="FunFam" id="3.40.50.300:FF:000134">
    <property type="entry name" value="Iron-enterobactin ABC transporter ATP-binding protein"/>
    <property type="match status" value="1"/>
</dbReference>
<dbReference type="EMBL" id="SMZT01000006">
    <property type="protein sequence ID" value="TDL41082.1"/>
    <property type="molecule type" value="Genomic_DNA"/>
</dbReference>
<keyword evidence="5" id="KW-0547">Nucleotide-binding</keyword>
<keyword evidence="8" id="KW-0406">Ion transport</keyword>
<organism evidence="12 13">
    <name type="scientific">Kocuria rosea</name>
    <name type="common">Deinococcus erythromyxa</name>
    <name type="synonym">Micrococcus rubens</name>
    <dbReference type="NCBI Taxonomy" id="1275"/>
    <lineage>
        <taxon>Bacteria</taxon>
        <taxon>Bacillati</taxon>
        <taxon>Actinomycetota</taxon>
        <taxon>Actinomycetes</taxon>
        <taxon>Micrococcales</taxon>
        <taxon>Micrococcaceae</taxon>
        <taxon>Kocuria</taxon>
    </lineage>
</organism>
<keyword evidence="7" id="KW-0408">Iron</keyword>
<dbReference type="GeneID" id="64348542"/>
<keyword evidence="2" id="KW-0813">Transport</keyword>
<name>A0A4R5YCW1_KOCRO</name>
<evidence type="ECO:0000256" key="1">
    <source>
        <dbReference type="ARBA" id="ARBA00004202"/>
    </source>
</evidence>
<feature type="domain" description="ABC transporter" evidence="11">
    <location>
        <begin position="30"/>
        <end position="271"/>
    </location>
</feature>
<dbReference type="PROSITE" id="PS50893">
    <property type="entry name" value="ABC_TRANSPORTER_2"/>
    <property type="match status" value="1"/>
</dbReference>
<keyword evidence="6 12" id="KW-0067">ATP-binding</keyword>
<evidence type="ECO:0000256" key="4">
    <source>
        <dbReference type="ARBA" id="ARBA00022496"/>
    </source>
</evidence>
<dbReference type="InterPro" id="IPR003439">
    <property type="entry name" value="ABC_transporter-like_ATP-bd"/>
</dbReference>
<keyword evidence="3" id="KW-1003">Cell membrane</keyword>
<evidence type="ECO:0000313" key="12">
    <source>
        <dbReference type="EMBL" id="TDL41082.1"/>
    </source>
</evidence>
<dbReference type="SUPFAM" id="SSF52540">
    <property type="entry name" value="P-loop containing nucleoside triphosphate hydrolases"/>
    <property type="match status" value="1"/>
</dbReference>
<sequence length="321" mass="34366">MSPELRDDVRPGLRPVEEPVGDPGAGVPAFRMRGLSLGYDDRTVVREVDLDIPHGATTVLIGANGCGKTTLLKGLSRQLRPLAGTLEADGRGVREWHARRYARSVSLLPQSPVVPEGLTVAELVERGRHPHRRWWGAPSPDDDAAVARAMELTELTALAARPVEELSGGQRQRVWIALTLAQRARTMLLDEPTSYLDLAHQVDLLDMLRRLEHPDGPGAGRATVVAVLHELNLAARVADRLVAMAAGRIVAVGAPAEVLTPELLAEVFGLRADVARDPVGGRPVVLPRGRAREGSHPVPPAAPVALEPAPRAAAEIGRTLP</sequence>
<dbReference type="RefSeq" id="WP_133411072.1">
    <property type="nucleotide sequence ID" value="NZ_SMZT01000006.1"/>
</dbReference>
<feature type="region of interest" description="Disordered" evidence="10">
    <location>
        <begin position="1"/>
        <end position="25"/>
    </location>
</feature>
<dbReference type="PROSITE" id="PS00211">
    <property type="entry name" value="ABC_TRANSPORTER_1"/>
    <property type="match status" value="1"/>
</dbReference>
<evidence type="ECO:0000313" key="13">
    <source>
        <dbReference type="Proteomes" id="UP000295163"/>
    </source>
</evidence>
<keyword evidence="9" id="KW-0472">Membrane</keyword>
<comment type="subcellular location">
    <subcellularLocation>
        <location evidence="1">Cell membrane</location>
        <topology evidence="1">Peripheral membrane protein</topology>
    </subcellularLocation>
</comment>
<dbReference type="PANTHER" id="PTHR42771:SF2">
    <property type="entry name" value="IRON(3+)-HYDROXAMATE IMPORT ATP-BINDING PROTEIN FHUC"/>
    <property type="match status" value="1"/>
</dbReference>
<comment type="caution">
    <text evidence="12">The sequence shown here is derived from an EMBL/GenBank/DDBJ whole genome shotgun (WGS) entry which is preliminary data.</text>
</comment>
<dbReference type="GO" id="GO:0005524">
    <property type="term" value="F:ATP binding"/>
    <property type="evidence" value="ECO:0007669"/>
    <property type="project" value="UniProtKB-KW"/>
</dbReference>
<dbReference type="PANTHER" id="PTHR42771">
    <property type="entry name" value="IRON(3+)-HYDROXAMATE IMPORT ATP-BINDING PROTEIN FHUC"/>
    <property type="match status" value="1"/>
</dbReference>
<evidence type="ECO:0000256" key="2">
    <source>
        <dbReference type="ARBA" id="ARBA00022448"/>
    </source>
</evidence>
<dbReference type="SMART" id="SM00382">
    <property type="entry name" value="AAA"/>
    <property type="match status" value="1"/>
</dbReference>
<dbReference type="CDD" id="cd03214">
    <property type="entry name" value="ABC_Iron-Siderophores_B12_Hemin"/>
    <property type="match status" value="1"/>
</dbReference>
<dbReference type="GO" id="GO:0006826">
    <property type="term" value="P:iron ion transport"/>
    <property type="evidence" value="ECO:0007669"/>
    <property type="project" value="UniProtKB-KW"/>
</dbReference>
<dbReference type="InterPro" id="IPR017871">
    <property type="entry name" value="ABC_transporter-like_CS"/>
</dbReference>
<gene>
    <name evidence="12" type="ORF">E2R59_14040</name>
</gene>
<reference evidence="12 13" key="1">
    <citation type="submission" date="2019-03" db="EMBL/GenBank/DDBJ databases">
        <title>Genome Sequencing and Assembly of Various Microbes Isolated from Partially Reclaimed Soil and Acid Mine Drainage (AMD) Site.</title>
        <authorList>
            <person name="Steinbock B."/>
            <person name="Bechtold R."/>
            <person name="Sevigny J.L."/>
            <person name="Thomas D."/>
            <person name="Cuthill L.R."/>
            <person name="Aveiro Johannsen E.J."/>
            <person name="Thomas K."/>
            <person name="Ghosh A."/>
        </authorList>
    </citation>
    <scope>NUCLEOTIDE SEQUENCE [LARGE SCALE GENOMIC DNA]</scope>
    <source>
        <strain evidence="12 13">S-A3</strain>
    </source>
</reference>
<keyword evidence="4" id="KW-0410">Iron transport</keyword>
<accession>A0A4R5YCW1</accession>